<feature type="transmembrane region" description="Helical" evidence="2">
    <location>
        <begin position="16"/>
        <end position="35"/>
    </location>
</feature>
<dbReference type="PANTHER" id="PTHR43539">
    <property type="entry name" value="FLAVIN-BINDING MONOOXYGENASE-LIKE PROTEIN (AFU_ORTHOLOGUE AFUA_4G09220)"/>
    <property type="match status" value="1"/>
</dbReference>
<proteinExistence type="predicted"/>
<dbReference type="Proteomes" id="UP000464214">
    <property type="component" value="Chromosome"/>
</dbReference>
<dbReference type="PRINTS" id="PR00368">
    <property type="entry name" value="FADPNR"/>
</dbReference>
<sequence>MHTENLAFERPEAPPLFDVLVIGAGQAGLAMGYYLHLQRKKFLLLEAASLLGHSWQNRYDSLRLFTPVPYCHLPGWPLLLPKNHYPTKEDIARYLQAYAAQFQLPIALNQQVLCLRKVQGIFEVMTATQTWRAAHVVVATGPFQVPYIPAYPTGLSPQVVQLHSAQYKNPSQIPAGRVLVVGAGNSGAQIAAELAKTHEVHLSVKRKPRFSSLKMLGKSVFWWATKTGAIFASPSSRVGKKLLQKGDIIYGRELERLLKTKEVLLKPEIQDPKQAEVLFKDGSQASYQAIVWATGFRPDYSWLQVAGALAPDGSALHKKGMSPVAGLYYVGLSWQRSRSSALLLGAGRDAQFIARHLG</sequence>
<keyword evidence="2" id="KW-1133">Transmembrane helix</keyword>
<evidence type="ECO:0000313" key="4">
    <source>
        <dbReference type="Proteomes" id="UP000464214"/>
    </source>
</evidence>
<dbReference type="GO" id="GO:0050660">
    <property type="term" value="F:flavin adenine dinucleotide binding"/>
    <property type="evidence" value="ECO:0007669"/>
    <property type="project" value="TreeGrafter"/>
</dbReference>
<evidence type="ECO:0000256" key="1">
    <source>
        <dbReference type="ARBA" id="ARBA00023002"/>
    </source>
</evidence>
<dbReference type="PANTHER" id="PTHR43539:SF78">
    <property type="entry name" value="FLAVIN-CONTAINING MONOOXYGENASE"/>
    <property type="match status" value="1"/>
</dbReference>
<organism evidence="3 4">
    <name type="scientific">Nibribacter ruber</name>
    <dbReference type="NCBI Taxonomy" id="2698458"/>
    <lineage>
        <taxon>Bacteria</taxon>
        <taxon>Pseudomonadati</taxon>
        <taxon>Bacteroidota</taxon>
        <taxon>Cytophagia</taxon>
        <taxon>Cytophagales</taxon>
        <taxon>Hymenobacteraceae</taxon>
        <taxon>Nibribacter</taxon>
    </lineage>
</organism>
<dbReference type="Gene3D" id="3.50.50.60">
    <property type="entry name" value="FAD/NAD(P)-binding domain"/>
    <property type="match status" value="1"/>
</dbReference>
<dbReference type="RefSeq" id="WP_160693339.1">
    <property type="nucleotide sequence ID" value="NZ_CP047897.1"/>
</dbReference>
<dbReference type="EMBL" id="CP047897">
    <property type="protein sequence ID" value="QHL88682.1"/>
    <property type="molecule type" value="Genomic_DNA"/>
</dbReference>
<dbReference type="InterPro" id="IPR036188">
    <property type="entry name" value="FAD/NAD-bd_sf"/>
</dbReference>
<gene>
    <name evidence="3" type="ORF">GU926_15095</name>
</gene>
<evidence type="ECO:0000313" key="3">
    <source>
        <dbReference type="EMBL" id="QHL88682.1"/>
    </source>
</evidence>
<accession>A0A6P1P2T1</accession>
<protein>
    <submittedName>
        <fullName evidence="3">NAD(P)-binding domain-containing protein</fullName>
    </submittedName>
</protein>
<dbReference type="GO" id="GO:0004497">
    <property type="term" value="F:monooxygenase activity"/>
    <property type="evidence" value="ECO:0007669"/>
    <property type="project" value="TreeGrafter"/>
</dbReference>
<name>A0A6P1P2T1_9BACT</name>
<dbReference type="PRINTS" id="PR00469">
    <property type="entry name" value="PNDRDTASEII"/>
</dbReference>
<keyword evidence="1" id="KW-0560">Oxidoreductase</keyword>
<keyword evidence="4" id="KW-1185">Reference proteome</keyword>
<keyword evidence="2" id="KW-0812">Transmembrane</keyword>
<reference evidence="3 4" key="1">
    <citation type="submission" date="2020-01" db="EMBL/GenBank/DDBJ databases">
        <authorList>
            <person name="Kim M."/>
        </authorList>
    </citation>
    <scope>NUCLEOTIDE SEQUENCE [LARGE SCALE GENOMIC DNA]</scope>
    <source>
        <strain evidence="3 4">BT10</strain>
    </source>
</reference>
<dbReference type="KEGG" id="nib:GU926_15095"/>
<keyword evidence="2" id="KW-0472">Membrane</keyword>
<dbReference type="AlphaFoldDB" id="A0A6P1P2T1"/>
<evidence type="ECO:0000256" key="2">
    <source>
        <dbReference type="SAM" id="Phobius"/>
    </source>
</evidence>
<dbReference type="SUPFAM" id="SSF51905">
    <property type="entry name" value="FAD/NAD(P)-binding domain"/>
    <property type="match status" value="2"/>
</dbReference>
<dbReference type="InterPro" id="IPR050982">
    <property type="entry name" value="Auxin_biosynth/cation_transpt"/>
</dbReference>
<dbReference type="Pfam" id="PF13738">
    <property type="entry name" value="Pyr_redox_3"/>
    <property type="match status" value="1"/>
</dbReference>